<dbReference type="SFLD" id="SFLDG00363">
    <property type="entry name" value="AMPS_(cytGST):_Alpha-__Mu-__Pi"/>
    <property type="match status" value="1"/>
</dbReference>
<name>A0A7G9XZG5_9EUCA</name>
<dbReference type="GO" id="GO:0004364">
    <property type="term" value="F:glutathione transferase activity"/>
    <property type="evidence" value="ECO:0007669"/>
    <property type="project" value="UniProtKB-EC"/>
</dbReference>
<feature type="domain" description="GST C-terminal" evidence="9">
    <location>
        <begin position="90"/>
        <end position="206"/>
    </location>
</feature>
<dbReference type="InterPro" id="IPR003081">
    <property type="entry name" value="GST_mu"/>
</dbReference>
<dbReference type="InterPro" id="IPR010987">
    <property type="entry name" value="Glutathione-S-Trfase_C-like"/>
</dbReference>
<dbReference type="InterPro" id="IPR036249">
    <property type="entry name" value="Thioredoxin-like_sf"/>
</dbReference>
<dbReference type="AlphaFoldDB" id="A0A7G9XZG5"/>
<evidence type="ECO:0000313" key="10">
    <source>
        <dbReference type="EMBL" id="QNO41107.1"/>
    </source>
</evidence>
<dbReference type="EMBL" id="MT793763">
    <property type="protein sequence ID" value="QNO41107.1"/>
    <property type="molecule type" value="mRNA"/>
</dbReference>
<dbReference type="SFLD" id="SFLDS00019">
    <property type="entry name" value="Glutathione_Transferase_(cytos"/>
    <property type="match status" value="1"/>
</dbReference>
<evidence type="ECO:0000256" key="6">
    <source>
        <dbReference type="ARBA" id="ARBA00071200"/>
    </source>
</evidence>
<protein>
    <recommendedName>
        <fullName evidence="6">Glutathione S-transferase</fullName>
        <ecNumber evidence="3">2.5.1.18</ecNumber>
    </recommendedName>
    <alternativeName>
        <fullName evidence="7">GST class-mu</fullName>
    </alternativeName>
</protein>
<evidence type="ECO:0000259" key="9">
    <source>
        <dbReference type="PROSITE" id="PS50405"/>
    </source>
</evidence>
<dbReference type="PROSITE" id="PS50405">
    <property type="entry name" value="GST_CTER"/>
    <property type="match status" value="1"/>
</dbReference>
<evidence type="ECO:0000256" key="3">
    <source>
        <dbReference type="ARBA" id="ARBA00012452"/>
    </source>
</evidence>
<gene>
    <name evidence="10" type="primary">GSTM3</name>
</gene>
<organism evidence="10">
    <name type="scientific">Eriocheir hepuensis</name>
    <dbReference type="NCBI Taxonomy" id="168195"/>
    <lineage>
        <taxon>Eukaryota</taxon>
        <taxon>Metazoa</taxon>
        <taxon>Ecdysozoa</taxon>
        <taxon>Arthropoda</taxon>
        <taxon>Crustacea</taxon>
        <taxon>Multicrustacea</taxon>
        <taxon>Malacostraca</taxon>
        <taxon>Eumalacostraca</taxon>
        <taxon>Eucarida</taxon>
        <taxon>Decapoda</taxon>
        <taxon>Pleocyemata</taxon>
        <taxon>Brachyura</taxon>
        <taxon>Eubrachyura</taxon>
        <taxon>Grapsoidea</taxon>
        <taxon>Varunidae</taxon>
        <taxon>Eriocheir</taxon>
    </lineage>
</organism>
<dbReference type="CDD" id="cd03075">
    <property type="entry name" value="GST_N_Mu"/>
    <property type="match status" value="1"/>
</dbReference>
<dbReference type="PRINTS" id="PR01267">
    <property type="entry name" value="GSTRNSFRASEM"/>
</dbReference>
<dbReference type="Pfam" id="PF14497">
    <property type="entry name" value="GST_C_3"/>
    <property type="match status" value="1"/>
</dbReference>
<dbReference type="Gene3D" id="1.20.1050.10">
    <property type="match status" value="1"/>
</dbReference>
<evidence type="ECO:0000259" key="8">
    <source>
        <dbReference type="PROSITE" id="PS50404"/>
    </source>
</evidence>
<proteinExistence type="evidence at transcript level"/>
<dbReference type="InterPro" id="IPR004045">
    <property type="entry name" value="Glutathione_S-Trfase_N"/>
</dbReference>
<accession>A0A7G9XZG5</accession>
<feature type="domain" description="GST N-terminal" evidence="8">
    <location>
        <begin position="1"/>
        <end position="88"/>
    </location>
</feature>
<comment type="function">
    <text evidence="1">Conjugation of reduced glutathione to a wide number of exogenous and endogenous hydrophobic electrophiles.</text>
</comment>
<dbReference type="SFLD" id="SFLDG01205">
    <property type="entry name" value="AMPS.1"/>
    <property type="match status" value="1"/>
</dbReference>
<sequence length="224" mass="26310">MSPILGYWKIRCLGQPIRLLLAYKRVEYEDKRYEVGDPPEYDKTCWFSVKFKMGFDFPNLPYYIDGNVKITQTLAILRYLGRKYGLEGKTEEEKIRVDVLANQAMDLADQLFTVCYYQYDRKPQFLKELPAKMKQLSDFLGDRTWFAGETLTFVDFLIYEFLDEHRIVAPTCLDGVVNLQRFLARLEALPPVKEYMASPSFLPAPVFNKYSLYEIEQRALKGKK</sequence>
<evidence type="ECO:0000256" key="7">
    <source>
        <dbReference type="ARBA" id="ARBA00081375"/>
    </source>
</evidence>
<evidence type="ECO:0000256" key="4">
    <source>
        <dbReference type="ARBA" id="ARBA00022679"/>
    </source>
</evidence>
<dbReference type="FunFam" id="3.40.30.10:FF:000019">
    <property type="entry name" value="Glutathione S-transferase Mu"/>
    <property type="match status" value="1"/>
</dbReference>
<dbReference type="GO" id="GO:0006749">
    <property type="term" value="P:glutathione metabolic process"/>
    <property type="evidence" value="ECO:0007669"/>
    <property type="project" value="TreeGrafter"/>
</dbReference>
<dbReference type="InterPro" id="IPR004046">
    <property type="entry name" value="GST_C"/>
</dbReference>
<dbReference type="PROSITE" id="PS50404">
    <property type="entry name" value="GST_NTER"/>
    <property type="match status" value="1"/>
</dbReference>
<dbReference type="PANTHER" id="PTHR11571:SF222">
    <property type="entry name" value="GLUTATHIONE TRANSFERASE"/>
    <property type="match status" value="1"/>
</dbReference>
<dbReference type="PANTHER" id="PTHR11571">
    <property type="entry name" value="GLUTATHIONE S-TRANSFERASE"/>
    <property type="match status" value="1"/>
</dbReference>
<comment type="similarity">
    <text evidence="2">Belongs to the GST superfamily. Mu family.</text>
</comment>
<dbReference type="SUPFAM" id="SSF52833">
    <property type="entry name" value="Thioredoxin-like"/>
    <property type="match status" value="1"/>
</dbReference>
<dbReference type="InterPro" id="IPR040079">
    <property type="entry name" value="Glutathione_S-Trfase"/>
</dbReference>
<dbReference type="Gene3D" id="3.40.30.10">
    <property type="entry name" value="Glutaredoxin"/>
    <property type="match status" value="1"/>
</dbReference>
<dbReference type="InterPro" id="IPR050213">
    <property type="entry name" value="GST_superfamily"/>
</dbReference>
<dbReference type="InterPro" id="IPR036282">
    <property type="entry name" value="Glutathione-S-Trfase_C_sf"/>
</dbReference>
<evidence type="ECO:0000256" key="5">
    <source>
        <dbReference type="ARBA" id="ARBA00047960"/>
    </source>
</evidence>
<evidence type="ECO:0000256" key="1">
    <source>
        <dbReference type="ARBA" id="ARBA00003701"/>
    </source>
</evidence>
<comment type="catalytic activity">
    <reaction evidence="5">
        <text>RX + glutathione = an S-substituted glutathione + a halide anion + H(+)</text>
        <dbReference type="Rhea" id="RHEA:16437"/>
        <dbReference type="ChEBI" id="CHEBI:15378"/>
        <dbReference type="ChEBI" id="CHEBI:16042"/>
        <dbReference type="ChEBI" id="CHEBI:17792"/>
        <dbReference type="ChEBI" id="CHEBI:57925"/>
        <dbReference type="ChEBI" id="CHEBI:90779"/>
        <dbReference type="EC" id="2.5.1.18"/>
    </reaction>
</comment>
<dbReference type="Pfam" id="PF02798">
    <property type="entry name" value="GST_N"/>
    <property type="match status" value="1"/>
</dbReference>
<dbReference type="GO" id="GO:0042802">
    <property type="term" value="F:identical protein binding"/>
    <property type="evidence" value="ECO:0007669"/>
    <property type="project" value="UniProtKB-ARBA"/>
</dbReference>
<dbReference type="SUPFAM" id="SSF47616">
    <property type="entry name" value="GST C-terminal domain-like"/>
    <property type="match status" value="1"/>
</dbReference>
<reference evidence="10" key="1">
    <citation type="journal article" name="Aquac Rep">
        <title>Cloning and analysis of three glutathione S-transferases in Eriocheir hepuensis and their expression in response to azadirachtin stress.</title>
        <authorList>
            <person name="Liu K."/>
            <person name="Liu J."/>
            <person name="Ren T."/>
            <person name="Xu Y."/>
            <person name="Lu M."/>
            <person name="Fang H."/>
            <person name="Zhang Y."/>
            <person name="Liao Y."/>
            <person name="Zhu P."/>
        </authorList>
    </citation>
    <scope>NUCLEOTIDE SEQUENCE</scope>
</reference>
<evidence type="ECO:0000256" key="2">
    <source>
        <dbReference type="ARBA" id="ARBA00005861"/>
    </source>
</evidence>
<dbReference type="FunFam" id="1.20.1050.10:FF:000003">
    <property type="entry name" value="Glutathione S-transferase 2"/>
    <property type="match status" value="1"/>
</dbReference>
<keyword evidence="4 10" id="KW-0808">Transferase</keyword>
<dbReference type="EC" id="2.5.1.18" evidence="3"/>